<protein>
    <submittedName>
        <fullName evidence="1">Uncharacterized protein</fullName>
    </submittedName>
</protein>
<organism evidence="1 2">
    <name type="scientific">Methanobrevibacter filiformis</name>
    <dbReference type="NCBI Taxonomy" id="55758"/>
    <lineage>
        <taxon>Archaea</taxon>
        <taxon>Methanobacteriati</taxon>
        <taxon>Methanobacteriota</taxon>
        <taxon>Methanomada group</taxon>
        <taxon>Methanobacteria</taxon>
        <taxon>Methanobacteriales</taxon>
        <taxon>Methanobacteriaceae</taxon>
        <taxon>Methanobrevibacter</taxon>
    </lineage>
</organism>
<name>A0A166AG94_9EURY</name>
<gene>
    <name evidence="1" type="ORF">MBFIL_12740</name>
</gene>
<evidence type="ECO:0000313" key="2">
    <source>
        <dbReference type="Proteomes" id="UP000077066"/>
    </source>
</evidence>
<dbReference type="RefSeq" id="WP_066972814.1">
    <property type="nucleotide sequence ID" value="NZ_LWMT01000238.1"/>
</dbReference>
<comment type="caution">
    <text evidence="1">The sequence shown here is derived from an EMBL/GenBank/DDBJ whole genome shotgun (WGS) entry which is preliminary data.</text>
</comment>
<dbReference type="EMBL" id="LWMT01000238">
    <property type="protein sequence ID" value="KZX11994.1"/>
    <property type="molecule type" value="Genomic_DNA"/>
</dbReference>
<accession>A0A166AG94</accession>
<keyword evidence="2" id="KW-1185">Reference proteome</keyword>
<dbReference type="InterPro" id="IPR003745">
    <property type="entry name" value="DUF166"/>
</dbReference>
<proteinExistence type="predicted"/>
<dbReference type="AlphaFoldDB" id="A0A166AG94"/>
<dbReference type="Pfam" id="PF02593">
    <property type="entry name" value="DUF166"/>
    <property type="match status" value="1"/>
</dbReference>
<dbReference type="PATRIC" id="fig|55758.3.peg.1454"/>
<sequence>MKIAIIRDNVYGTSTYYKLNLPFNCEDIQIISPKERFVEEINLDKNLIKKLKKFDILIMYVKHQDMALEIVDSLKNKNLLILIGIWNGLGFKKQITKYENVFILNKIGIRIKNDLKYEKLLHILKKAKVRKSCQGEHFIEL</sequence>
<evidence type="ECO:0000313" key="1">
    <source>
        <dbReference type="EMBL" id="KZX11994.1"/>
    </source>
</evidence>
<reference evidence="1 2" key="1">
    <citation type="submission" date="2016-04" db="EMBL/GenBank/DDBJ databases">
        <title>Genome sequence of Methanobrevibacter filiformis DSM 11501.</title>
        <authorList>
            <person name="Poehlein A."/>
            <person name="Seedorf H."/>
            <person name="Daniel R."/>
        </authorList>
    </citation>
    <scope>NUCLEOTIDE SEQUENCE [LARGE SCALE GENOMIC DNA]</scope>
    <source>
        <strain evidence="1 2">DSM 11501</strain>
    </source>
</reference>
<dbReference type="Proteomes" id="UP000077066">
    <property type="component" value="Unassembled WGS sequence"/>
</dbReference>